<accession>A0A238WS25</accession>
<organism evidence="2 3">
    <name type="scientific">Hymenobacter mucosus</name>
    <dbReference type="NCBI Taxonomy" id="1411120"/>
    <lineage>
        <taxon>Bacteria</taxon>
        <taxon>Pseudomonadati</taxon>
        <taxon>Bacteroidota</taxon>
        <taxon>Cytophagia</taxon>
        <taxon>Cytophagales</taxon>
        <taxon>Hymenobacteraceae</taxon>
        <taxon>Hymenobacter</taxon>
    </lineage>
</organism>
<gene>
    <name evidence="2" type="ORF">SAMN06269173_1038</name>
</gene>
<feature type="transmembrane region" description="Helical" evidence="1">
    <location>
        <begin position="161"/>
        <end position="178"/>
    </location>
</feature>
<proteinExistence type="predicted"/>
<dbReference type="EMBL" id="FZNS01000003">
    <property type="protein sequence ID" value="SNR49191.1"/>
    <property type="molecule type" value="Genomic_DNA"/>
</dbReference>
<feature type="transmembrane region" description="Helical" evidence="1">
    <location>
        <begin position="55"/>
        <end position="76"/>
    </location>
</feature>
<feature type="transmembrane region" description="Helical" evidence="1">
    <location>
        <begin position="307"/>
        <end position="328"/>
    </location>
</feature>
<dbReference type="Proteomes" id="UP000198310">
    <property type="component" value="Unassembled WGS sequence"/>
</dbReference>
<keyword evidence="3" id="KW-1185">Reference proteome</keyword>
<sequence length="410" mass="46595">MSSSKRLESFDLLRLFFVLLALISHFRISQGAGYELDKLSLQKKLSIFHLPYHIALTRSSMPALLIIFGFMIEYVYAKVWKEKGGAVVLEKMMTRTIVCYLAFITLAGLAIFTQGGGAPKTYLGTMLFIYNEEGKAFLFKYYTFLIPFVFILMWVRFRYNVLTEVLLVAGLIAIAEIMKGKFSVLPHPFTHLGENIFGVGNKIGPSVIHSLLLITFGGLTANYIRVKNRDGRTWLLYALVLASIIAVGAEMQKLGFAKFIVIMASTRTYRAHNSYVYFAFGIISFLLFWVVSWLISKRLGDRVKEIISYYGGNTFIIFLYGNIILLFFPKINTTGVSYLFWIVVFLAMSLGCVNLYYWLNQKSFLVKKYNKAVRAIAPNTLRIASKVAQIKAKEVRTHLIEVNSTSTLDK</sequence>
<evidence type="ECO:0008006" key="4">
    <source>
        <dbReference type="Google" id="ProtNLM"/>
    </source>
</evidence>
<evidence type="ECO:0000313" key="3">
    <source>
        <dbReference type="Proteomes" id="UP000198310"/>
    </source>
</evidence>
<keyword evidence="1" id="KW-1133">Transmembrane helix</keyword>
<dbReference type="RefSeq" id="WP_089332154.1">
    <property type="nucleotide sequence ID" value="NZ_FZNS01000003.1"/>
</dbReference>
<reference evidence="3" key="1">
    <citation type="submission" date="2017-06" db="EMBL/GenBank/DDBJ databases">
        <authorList>
            <person name="Varghese N."/>
            <person name="Submissions S."/>
        </authorList>
    </citation>
    <scope>NUCLEOTIDE SEQUENCE [LARGE SCALE GENOMIC DNA]</scope>
    <source>
        <strain evidence="3">DSM 28041</strain>
    </source>
</reference>
<name>A0A238WS25_9BACT</name>
<keyword evidence="1" id="KW-0812">Transmembrane</keyword>
<evidence type="ECO:0000256" key="1">
    <source>
        <dbReference type="SAM" id="Phobius"/>
    </source>
</evidence>
<keyword evidence="1" id="KW-0472">Membrane</keyword>
<feature type="transmembrane region" description="Helical" evidence="1">
    <location>
        <begin position="340"/>
        <end position="359"/>
    </location>
</feature>
<protein>
    <recommendedName>
        <fullName evidence="4">Acyltransferase family protein</fullName>
    </recommendedName>
</protein>
<feature type="transmembrane region" description="Helical" evidence="1">
    <location>
        <begin position="236"/>
        <end position="255"/>
    </location>
</feature>
<feature type="transmembrane region" description="Helical" evidence="1">
    <location>
        <begin position="207"/>
        <end position="224"/>
    </location>
</feature>
<evidence type="ECO:0000313" key="2">
    <source>
        <dbReference type="EMBL" id="SNR49191.1"/>
    </source>
</evidence>
<feature type="transmembrane region" description="Helical" evidence="1">
    <location>
        <begin position="136"/>
        <end position="154"/>
    </location>
</feature>
<dbReference type="AlphaFoldDB" id="A0A238WS25"/>
<feature type="transmembrane region" description="Helical" evidence="1">
    <location>
        <begin position="275"/>
        <end position="295"/>
    </location>
</feature>
<feature type="transmembrane region" description="Helical" evidence="1">
    <location>
        <begin position="97"/>
        <end position="116"/>
    </location>
</feature>